<name>A0A383C2L8_9ZZZZ</name>
<protein>
    <recommendedName>
        <fullName evidence="1">Release factor glutamine methyltransferase N-terminal domain-containing protein</fullName>
    </recommendedName>
</protein>
<proteinExistence type="predicted"/>
<organism evidence="2">
    <name type="scientific">marine metagenome</name>
    <dbReference type="NCBI Taxonomy" id="408172"/>
    <lineage>
        <taxon>unclassified sequences</taxon>
        <taxon>metagenomes</taxon>
        <taxon>ecological metagenomes</taxon>
    </lineage>
</organism>
<sequence>MSFSKLSELIDRVSVSLTKLDLENPRQEARLLVGGGLGLTPNQTLQNQKREITAEESTRISR</sequence>
<accession>A0A383C2L8</accession>
<dbReference type="EMBL" id="UINC01205235">
    <property type="protein sequence ID" value="SVE26313.1"/>
    <property type="molecule type" value="Genomic_DNA"/>
</dbReference>
<gene>
    <name evidence="2" type="ORF">METZ01_LOCUS479167</name>
</gene>
<feature type="domain" description="Release factor glutamine methyltransferase N-terminal" evidence="1">
    <location>
        <begin position="8"/>
        <end position="60"/>
    </location>
</feature>
<evidence type="ECO:0000259" key="1">
    <source>
        <dbReference type="Pfam" id="PF17827"/>
    </source>
</evidence>
<dbReference type="Pfam" id="PF17827">
    <property type="entry name" value="PrmC_N"/>
    <property type="match status" value="1"/>
</dbReference>
<reference evidence="2" key="1">
    <citation type="submission" date="2018-05" db="EMBL/GenBank/DDBJ databases">
        <authorList>
            <person name="Lanie J.A."/>
            <person name="Ng W.-L."/>
            <person name="Kazmierczak K.M."/>
            <person name="Andrzejewski T.M."/>
            <person name="Davidsen T.M."/>
            <person name="Wayne K.J."/>
            <person name="Tettelin H."/>
            <person name="Glass J.I."/>
            <person name="Rusch D."/>
            <person name="Podicherti R."/>
            <person name="Tsui H.-C.T."/>
            <person name="Winkler M.E."/>
        </authorList>
    </citation>
    <scope>NUCLEOTIDE SEQUENCE</scope>
</reference>
<evidence type="ECO:0000313" key="2">
    <source>
        <dbReference type="EMBL" id="SVE26313.1"/>
    </source>
</evidence>
<dbReference type="AlphaFoldDB" id="A0A383C2L8"/>
<feature type="non-terminal residue" evidence="2">
    <location>
        <position position="62"/>
    </location>
</feature>
<dbReference type="InterPro" id="IPR040758">
    <property type="entry name" value="PrmC_N"/>
</dbReference>